<name>A0ACD0NPT4_9BASI</name>
<organism evidence="1 2">
    <name type="scientific">Violaceomyces palustris</name>
    <dbReference type="NCBI Taxonomy" id="1673888"/>
    <lineage>
        <taxon>Eukaryota</taxon>
        <taxon>Fungi</taxon>
        <taxon>Dikarya</taxon>
        <taxon>Basidiomycota</taxon>
        <taxon>Ustilaginomycotina</taxon>
        <taxon>Ustilaginomycetes</taxon>
        <taxon>Violaceomycetales</taxon>
        <taxon>Violaceomycetaceae</taxon>
        <taxon>Violaceomyces</taxon>
    </lineage>
</organism>
<dbReference type="Proteomes" id="UP000245626">
    <property type="component" value="Unassembled WGS sequence"/>
</dbReference>
<reference evidence="1 2" key="1">
    <citation type="journal article" date="2018" name="Mol. Biol. Evol.">
        <title>Broad Genomic Sampling Reveals a Smut Pathogenic Ancestry of the Fungal Clade Ustilaginomycotina.</title>
        <authorList>
            <person name="Kijpornyongpan T."/>
            <person name="Mondo S.J."/>
            <person name="Barry K."/>
            <person name="Sandor L."/>
            <person name="Lee J."/>
            <person name="Lipzen A."/>
            <person name="Pangilinan J."/>
            <person name="LaButti K."/>
            <person name="Hainaut M."/>
            <person name="Henrissat B."/>
            <person name="Grigoriev I.V."/>
            <person name="Spatafora J.W."/>
            <person name="Aime M.C."/>
        </authorList>
    </citation>
    <scope>NUCLEOTIDE SEQUENCE [LARGE SCALE GENOMIC DNA]</scope>
    <source>
        <strain evidence="1 2">SA 807</strain>
    </source>
</reference>
<gene>
    <name evidence="1" type="ORF">IE53DRAFT_390047</name>
</gene>
<dbReference type="EMBL" id="KZ820334">
    <property type="protein sequence ID" value="PWN47804.1"/>
    <property type="molecule type" value="Genomic_DNA"/>
</dbReference>
<protein>
    <submittedName>
        <fullName evidence="1">ARM repeat-containing protein</fullName>
    </submittedName>
</protein>
<proteinExistence type="predicted"/>
<evidence type="ECO:0000313" key="2">
    <source>
        <dbReference type="Proteomes" id="UP000245626"/>
    </source>
</evidence>
<evidence type="ECO:0000313" key="1">
    <source>
        <dbReference type="EMBL" id="PWN47804.1"/>
    </source>
</evidence>
<keyword evidence="2" id="KW-1185">Reference proteome</keyword>
<sequence>MTSGTQDTAIAREWISPSSRPDHIEQLISGVDRYNPQNLGVLHDYLAQQLDTGSYDCLANLAILKLYQFNPSDFNYLVVVNILLKALVSAPLPDFNLCISLLGEAPLATVPSSSEDGEKPEAETSSKIPSAGNLIDPLVVRLSQLSSLLFQAKFRDFWSTLASPEFEDVREHASKIHGFDDAARRVALNSVKGAFTTISEERIGTYLNLSGAELAQFVNSQPGWKLENGKVQVPANPDNEIKATIIREEITLDQMTKFLGQAQPNALHA</sequence>
<accession>A0ACD0NPT4</accession>